<dbReference type="GO" id="GO:0019698">
    <property type="term" value="P:D-galacturonate catabolic process"/>
    <property type="evidence" value="ECO:0007669"/>
    <property type="project" value="TreeGrafter"/>
</dbReference>
<dbReference type="Gene3D" id="2.30.130.110">
    <property type="match status" value="1"/>
</dbReference>
<reference evidence="1 2" key="1">
    <citation type="submission" date="2017-12" db="EMBL/GenBank/DDBJ databases">
        <title>Genomes of bacteria within cyanobacterial aggregates.</title>
        <authorList>
            <person name="Cai H."/>
        </authorList>
    </citation>
    <scope>NUCLEOTIDE SEQUENCE [LARGE SCALE GENOMIC DNA]</scope>
    <source>
        <strain evidence="1 2">TH16</strain>
    </source>
</reference>
<gene>
    <name evidence="1" type="ORF">C0V82_19650</name>
</gene>
<sequence>MAPAVILLHGDDNVVVCCRTVEAGEHIRVEGVDIIAEQRVALGHKLARRDLCTGDKVIKYGASIGSMTADIKAGGWVHMHNMKSDYIGAHMRDAVTG</sequence>
<evidence type="ECO:0000313" key="2">
    <source>
        <dbReference type="Proteomes" id="UP000234752"/>
    </source>
</evidence>
<keyword evidence="1" id="KW-0378">Hydrolase</keyword>
<dbReference type="InterPro" id="IPR013974">
    <property type="entry name" value="SAF"/>
</dbReference>
<dbReference type="GO" id="GO:0016787">
    <property type="term" value="F:hydrolase activity"/>
    <property type="evidence" value="ECO:0007669"/>
    <property type="project" value="UniProtKB-KW"/>
</dbReference>
<dbReference type="KEGG" id="ncb:C0V82_19650"/>
<organism evidence="1 2">
    <name type="scientific">Niveispirillum cyanobacteriorum</name>
    <dbReference type="NCBI Taxonomy" id="1612173"/>
    <lineage>
        <taxon>Bacteria</taxon>
        <taxon>Pseudomonadati</taxon>
        <taxon>Pseudomonadota</taxon>
        <taxon>Alphaproteobacteria</taxon>
        <taxon>Rhodospirillales</taxon>
        <taxon>Azospirillaceae</taxon>
        <taxon>Niveispirillum</taxon>
    </lineage>
</organism>
<proteinExistence type="predicted"/>
<dbReference type="PANTHER" id="PTHR30536:SF5">
    <property type="entry name" value="ALTRONATE DEHYDRATASE"/>
    <property type="match status" value="1"/>
</dbReference>
<dbReference type="Proteomes" id="UP000234752">
    <property type="component" value="Chromosome eg_2"/>
</dbReference>
<evidence type="ECO:0000313" key="1">
    <source>
        <dbReference type="EMBL" id="AUN32558.1"/>
    </source>
</evidence>
<dbReference type="SMART" id="SM00858">
    <property type="entry name" value="SAF"/>
    <property type="match status" value="1"/>
</dbReference>
<dbReference type="InterPro" id="IPR052172">
    <property type="entry name" value="UxaA_altronate/galactarate_dh"/>
</dbReference>
<dbReference type="CDD" id="cd11613">
    <property type="entry name" value="SAF_AH_GD"/>
    <property type="match status" value="1"/>
</dbReference>
<dbReference type="InterPro" id="IPR044144">
    <property type="entry name" value="SAF_UxaA/GarD"/>
</dbReference>
<keyword evidence="2" id="KW-1185">Reference proteome</keyword>
<dbReference type="EMBL" id="CP025612">
    <property type="protein sequence ID" value="AUN32558.1"/>
    <property type="molecule type" value="Genomic_DNA"/>
</dbReference>
<dbReference type="OrthoDB" id="9804574at2"/>
<dbReference type="Pfam" id="PF08666">
    <property type="entry name" value="SAF"/>
    <property type="match status" value="1"/>
</dbReference>
<protein>
    <submittedName>
        <fullName evidence="1">Altronate hydrolase</fullName>
    </submittedName>
</protein>
<dbReference type="AlphaFoldDB" id="A0A2K9NHJ5"/>
<name>A0A2K9NHJ5_9PROT</name>
<accession>A0A2K9NHJ5</accession>
<dbReference type="PANTHER" id="PTHR30536">
    <property type="entry name" value="ALTRONATE/GALACTARATE DEHYDRATASE"/>
    <property type="match status" value="1"/>
</dbReference>
<dbReference type="RefSeq" id="WP_102114091.1">
    <property type="nucleotide sequence ID" value="NZ_BMGN01000007.1"/>
</dbReference>